<dbReference type="PANTHER" id="PTHR24567:SF75">
    <property type="entry name" value="FUMARATE AND NITRATE REDUCTION REGULATORY PROTEIN"/>
    <property type="match status" value="1"/>
</dbReference>
<organism evidence="6 7">
    <name type="scientific">Paraburkholderia caribensis MBA4</name>
    <dbReference type="NCBI Taxonomy" id="1323664"/>
    <lineage>
        <taxon>Bacteria</taxon>
        <taxon>Pseudomonadati</taxon>
        <taxon>Pseudomonadota</taxon>
        <taxon>Betaproteobacteria</taxon>
        <taxon>Burkholderiales</taxon>
        <taxon>Burkholderiaceae</taxon>
        <taxon>Paraburkholderia</taxon>
    </lineage>
</organism>
<name>A0A0P0RNM2_9BURK</name>
<feature type="domain" description="Cyclic nucleotide-binding" evidence="4">
    <location>
        <begin position="67"/>
        <end position="137"/>
    </location>
</feature>
<dbReference type="Pfam" id="PF00027">
    <property type="entry name" value="cNMP_binding"/>
    <property type="match status" value="1"/>
</dbReference>
<evidence type="ECO:0000259" key="5">
    <source>
        <dbReference type="PROSITE" id="PS51063"/>
    </source>
</evidence>
<dbReference type="SMART" id="SM00419">
    <property type="entry name" value="HTH_CRP"/>
    <property type="match status" value="1"/>
</dbReference>
<evidence type="ECO:0000256" key="1">
    <source>
        <dbReference type="ARBA" id="ARBA00023015"/>
    </source>
</evidence>
<dbReference type="GO" id="GO:0003677">
    <property type="term" value="F:DNA binding"/>
    <property type="evidence" value="ECO:0007669"/>
    <property type="project" value="UniProtKB-KW"/>
</dbReference>
<dbReference type="Gene3D" id="1.10.10.10">
    <property type="entry name" value="Winged helix-like DNA-binding domain superfamily/Winged helix DNA-binding domain"/>
    <property type="match status" value="1"/>
</dbReference>
<reference evidence="6 7" key="1">
    <citation type="journal article" date="2014" name="Genome Announc.">
        <title>Draft Genome Sequence of the Haloacid-Degrading Burkholderia caribensis Strain MBA4.</title>
        <authorList>
            <person name="Pan Y."/>
            <person name="Kong K.F."/>
            <person name="Tsang J.S."/>
        </authorList>
    </citation>
    <scope>NUCLEOTIDE SEQUENCE [LARGE SCALE GENOMIC DNA]</scope>
    <source>
        <strain evidence="6 7">MBA4</strain>
        <plasmid evidence="7">Plasmid</plasmid>
    </source>
</reference>
<geneLocation type="plasmid" evidence="7"/>
<dbReference type="Proteomes" id="UP000019146">
    <property type="component" value="Plasmid unnamed"/>
</dbReference>
<evidence type="ECO:0000259" key="4">
    <source>
        <dbReference type="PROSITE" id="PS50042"/>
    </source>
</evidence>
<dbReference type="Gene3D" id="2.60.120.10">
    <property type="entry name" value="Jelly Rolls"/>
    <property type="match status" value="1"/>
</dbReference>
<dbReference type="AlphaFoldDB" id="A0A0P0RNM2"/>
<feature type="domain" description="HTH crp-type" evidence="5">
    <location>
        <begin position="201"/>
        <end position="274"/>
    </location>
</feature>
<dbReference type="GO" id="GO:0005829">
    <property type="term" value="C:cytosol"/>
    <property type="evidence" value="ECO:0007669"/>
    <property type="project" value="TreeGrafter"/>
</dbReference>
<dbReference type="FunFam" id="1.10.10.10:FF:000028">
    <property type="entry name" value="Fumarate/nitrate reduction transcriptional regulator Fnr"/>
    <property type="match status" value="1"/>
</dbReference>
<dbReference type="InterPro" id="IPR050397">
    <property type="entry name" value="Env_Response_Regulators"/>
</dbReference>
<dbReference type="InterPro" id="IPR014710">
    <property type="entry name" value="RmlC-like_jellyroll"/>
</dbReference>
<protein>
    <submittedName>
        <fullName evidence="6">Transcriptional regulator, Crp/Fnr family</fullName>
    </submittedName>
</protein>
<dbReference type="SUPFAM" id="SSF46785">
    <property type="entry name" value="Winged helix' DNA-binding domain"/>
    <property type="match status" value="1"/>
</dbReference>
<keyword evidence="3" id="KW-0804">Transcription</keyword>
<evidence type="ECO:0000256" key="3">
    <source>
        <dbReference type="ARBA" id="ARBA00023163"/>
    </source>
</evidence>
<dbReference type="InterPro" id="IPR012318">
    <property type="entry name" value="HTH_CRP"/>
</dbReference>
<dbReference type="InterPro" id="IPR018490">
    <property type="entry name" value="cNMP-bd_dom_sf"/>
</dbReference>
<keyword evidence="1" id="KW-0805">Transcription regulation</keyword>
<gene>
    <name evidence="6" type="ORF">K788_0001167</name>
</gene>
<dbReference type="InterPro" id="IPR036390">
    <property type="entry name" value="WH_DNA-bd_sf"/>
</dbReference>
<dbReference type="EMBL" id="CP012748">
    <property type="protein sequence ID" value="ALL70496.1"/>
    <property type="molecule type" value="Genomic_DNA"/>
</dbReference>
<dbReference type="Pfam" id="PF13545">
    <property type="entry name" value="HTH_Crp_2"/>
    <property type="match status" value="1"/>
</dbReference>
<evidence type="ECO:0000313" key="6">
    <source>
        <dbReference type="EMBL" id="ALL70496.1"/>
    </source>
</evidence>
<proteinExistence type="predicted"/>
<dbReference type="InterPro" id="IPR000595">
    <property type="entry name" value="cNMP-bd_dom"/>
</dbReference>
<evidence type="ECO:0000313" key="7">
    <source>
        <dbReference type="Proteomes" id="UP000019146"/>
    </source>
</evidence>
<sequence>MSEQEPTMLAATATASVTETVTETAAVSDRPIMRTARVVPIHPVSRAEPPARRATRCSACAMRALCMPAELSADELTRLDAVVCATRSVKRGDALYRAGDAFHSIYAVRAGSFKTVVMHRDGREHVTGFQIAGEALGLDGVGTSQHNCDAIALEDSVVCIIPFAQLEAICRELKPMQHHIYQMMSSEIVRESSQMMLLGTMTAEQRVATFLLNLSRRFKARGFSAAEFHLRMTREEIGCYLGMKLETVSRMFSKFQRERLVDANGKTIRILDHEGLARV</sequence>
<dbReference type="CDD" id="cd00092">
    <property type="entry name" value="HTH_CRP"/>
    <property type="match status" value="1"/>
</dbReference>
<dbReference type="GO" id="GO:0003700">
    <property type="term" value="F:DNA-binding transcription factor activity"/>
    <property type="evidence" value="ECO:0007669"/>
    <property type="project" value="TreeGrafter"/>
</dbReference>
<dbReference type="SMART" id="SM00100">
    <property type="entry name" value="cNMP"/>
    <property type="match status" value="1"/>
</dbReference>
<dbReference type="PRINTS" id="PR00034">
    <property type="entry name" value="HTHCRP"/>
</dbReference>
<keyword evidence="2" id="KW-0238">DNA-binding</keyword>
<dbReference type="PROSITE" id="PS50042">
    <property type="entry name" value="CNMP_BINDING_3"/>
    <property type="match status" value="1"/>
</dbReference>
<accession>A0A0P0RNM2</accession>
<keyword evidence="6" id="KW-0614">Plasmid</keyword>
<dbReference type="InterPro" id="IPR036388">
    <property type="entry name" value="WH-like_DNA-bd_sf"/>
</dbReference>
<evidence type="ECO:0000256" key="2">
    <source>
        <dbReference type="ARBA" id="ARBA00023125"/>
    </source>
</evidence>
<dbReference type="NCBIfam" id="NF008365">
    <property type="entry name" value="PRK11161.1"/>
    <property type="match status" value="1"/>
</dbReference>
<dbReference type="PANTHER" id="PTHR24567">
    <property type="entry name" value="CRP FAMILY TRANSCRIPTIONAL REGULATORY PROTEIN"/>
    <property type="match status" value="1"/>
</dbReference>
<dbReference type="SUPFAM" id="SSF51206">
    <property type="entry name" value="cAMP-binding domain-like"/>
    <property type="match status" value="1"/>
</dbReference>
<dbReference type="PROSITE" id="PS51063">
    <property type="entry name" value="HTH_CRP_2"/>
    <property type="match status" value="1"/>
</dbReference>
<dbReference type="KEGG" id="bcai:K788_0001167"/>
<dbReference type="CDD" id="cd00038">
    <property type="entry name" value="CAP_ED"/>
    <property type="match status" value="1"/>
</dbReference>